<evidence type="ECO:0000256" key="4">
    <source>
        <dbReference type="ARBA" id="ARBA00022679"/>
    </source>
</evidence>
<dbReference type="PROSITE" id="PS51186">
    <property type="entry name" value="GNAT"/>
    <property type="match status" value="1"/>
</dbReference>
<evidence type="ECO:0000256" key="6">
    <source>
        <dbReference type="ARBA" id="ARBA00023315"/>
    </source>
</evidence>
<evidence type="ECO:0000256" key="9">
    <source>
        <dbReference type="ARBA" id="ARBA00038182"/>
    </source>
</evidence>
<name>A0AAW0Q3F0_9GOBI</name>
<dbReference type="Pfam" id="PF00583">
    <property type="entry name" value="Acetyltransf_1"/>
    <property type="match status" value="1"/>
</dbReference>
<protein>
    <recommendedName>
        <fullName evidence="11">Serotonin N-acetyltransferase</fullName>
        <ecNumber evidence="10">2.3.1.87</ecNumber>
    </recommendedName>
    <alternativeName>
        <fullName evidence="12">Aralkylamine N-acetyltransferase</fullName>
    </alternativeName>
</protein>
<evidence type="ECO:0000256" key="1">
    <source>
        <dbReference type="ARBA" id="ARBA00004496"/>
    </source>
</evidence>
<evidence type="ECO:0000256" key="14">
    <source>
        <dbReference type="SAM" id="MobiDB-lite"/>
    </source>
</evidence>
<dbReference type="GO" id="GO:0007623">
    <property type="term" value="P:circadian rhythm"/>
    <property type="evidence" value="ECO:0007669"/>
    <property type="project" value="TreeGrafter"/>
</dbReference>
<evidence type="ECO:0000256" key="2">
    <source>
        <dbReference type="ARBA" id="ARBA00022490"/>
    </source>
</evidence>
<comment type="catalytic activity">
    <reaction evidence="7">
        <text>a 2-arylethylamine + acetyl-CoA = an N-acetyl-2-arylethylamine + CoA + H(+)</text>
        <dbReference type="Rhea" id="RHEA:20497"/>
        <dbReference type="ChEBI" id="CHEBI:15378"/>
        <dbReference type="ChEBI" id="CHEBI:55469"/>
        <dbReference type="ChEBI" id="CHEBI:57287"/>
        <dbReference type="ChEBI" id="CHEBI:57288"/>
        <dbReference type="ChEBI" id="CHEBI:77827"/>
        <dbReference type="EC" id="2.3.1.87"/>
    </reaction>
</comment>
<evidence type="ECO:0000256" key="7">
    <source>
        <dbReference type="ARBA" id="ARBA00036561"/>
    </source>
</evidence>
<dbReference type="GO" id="GO:0005737">
    <property type="term" value="C:cytoplasm"/>
    <property type="evidence" value="ECO:0007669"/>
    <property type="project" value="UniProtKB-SubCell"/>
</dbReference>
<evidence type="ECO:0000256" key="8">
    <source>
        <dbReference type="ARBA" id="ARBA00037926"/>
    </source>
</evidence>
<comment type="subcellular location">
    <subcellularLocation>
        <location evidence="1">Cytoplasm</location>
    </subcellularLocation>
</comment>
<keyword evidence="17" id="KW-1185">Reference proteome</keyword>
<accession>A0AAW0Q3F0</accession>
<feature type="domain" description="N-acetyltransferase" evidence="15">
    <location>
        <begin position="31"/>
        <end position="202"/>
    </location>
</feature>
<dbReference type="Gene3D" id="3.40.630.30">
    <property type="match status" value="1"/>
</dbReference>
<dbReference type="PANTHER" id="PTHR10908:SF4">
    <property type="entry name" value="ARYLALKYLAMINE N-ACETYLTRANSFERASE"/>
    <property type="match status" value="1"/>
</dbReference>
<comment type="caution">
    <text evidence="16">The sequence shown here is derived from an EMBL/GenBank/DDBJ whole genome shotgun (WGS) entry which is preliminary data.</text>
</comment>
<evidence type="ECO:0000259" key="15">
    <source>
        <dbReference type="PROSITE" id="PS51186"/>
    </source>
</evidence>
<dbReference type="InterPro" id="IPR051635">
    <property type="entry name" value="SNAT-like"/>
</dbReference>
<feature type="region of interest" description="Disordered" evidence="14">
    <location>
        <begin position="1"/>
        <end position="21"/>
    </location>
</feature>
<gene>
    <name evidence="16" type="ORF">WMY93_002378</name>
</gene>
<evidence type="ECO:0000313" key="17">
    <source>
        <dbReference type="Proteomes" id="UP001460270"/>
    </source>
</evidence>
<dbReference type="InterPro" id="IPR016181">
    <property type="entry name" value="Acyl_CoA_acyltransferase"/>
</dbReference>
<evidence type="ECO:0000256" key="11">
    <source>
        <dbReference type="ARBA" id="ARBA00039398"/>
    </source>
</evidence>
<keyword evidence="5" id="KW-0090">Biological rhythms</keyword>
<organism evidence="16 17">
    <name type="scientific">Mugilogobius chulae</name>
    <name type="common">yellowstripe goby</name>
    <dbReference type="NCBI Taxonomy" id="88201"/>
    <lineage>
        <taxon>Eukaryota</taxon>
        <taxon>Metazoa</taxon>
        <taxon>Chordata</taxon>
        <taxon>Craniata</taxon>
        <taxon>Vertebrata</taxon>
        <taxon>Euteleostomi</taxon>
        <taxon>Actinopterygii</taxon>
        <taxon>Neopterygii</taxon>
        <taxon>Teleostei</taxon>
        <taxon>Neoteleostei</taxon>
        <taxon>Acanthomorphata</taxon>
        <taxon>Gobiaria</taxon>
        <taxon>Gobiiformes</taxon>
        <taxon>Gobioidei</taxon>
        <taxon>Gobiidae</taxon>
        <taxon>Gobionellinae</taxon>
        <taxon>Mugilogobius</taxon>
    </lineage>
</organism>
<keyword evidence="13" id="KW-0471">Melatonin biosynthesis</keyword>
<dbReference type="InterPro" id="IPR000182">
    <property type="entry name" value="GNAT_dom"/>
</dbReference>
<evidence type="ECO:0000256" key="10">
    <source>
        <dbReference type="ARBA" id="ARBA00039114"/>
    </source>
</evidence>
<evidence type="ECO:0000256" key="5">
    <source>
        <dbReference type="ARBA" id="ARBA00023108"/>
    </source>
</evidence>
<dbReference type="SUPFAM" id="SSF55729">
    <property type="entry name" value="Acyl-CoA N-acyltransferases (Nat)"/>
    <property type="match status" value="1"/>
</dbReference>
<dbReference type="EMBL" id="JBBPFD010000002">
    <property type="protein sequence ID" value="KAK7939052.1"/>
    <property type="molecule type" value="Genomic_DNA"/>
</dbReference>
<evidence type="ECO:0000313" key="16">
    <source>
        <dbReference type="EMBL" id="KAK7939052.1"/>
    </source>
</evidence>
<evidence type="ECO:0000256" key="13">
    <source>
        <dbReference type="ARBA" id="ARBA00043260"/>
    </source>
</evidence>
<dbReference type="GO" id="GO:0030187">
    <property type="term" value="P:melatonin biosynthetic process"/>
    <property type="evidence" value="ECO:0007669"/>
    <property type="project" value="UniProtKB-KW"/>
</dbReference>
<keyword evidence="3" id="KW-0597">Phosphoprotein</keyword>
<evidence type="ECO:0000256" key="12">
    <source>
        <dbReference type="ARBA" id="ARBA00042928"/>
    </source>
</evidence>
<reference evidence="17" key="1">
    <citation type="submission" date="2024-04" db="EMBL/GenBank/DDBJ databases">
        <title>Salinicola lusitanus LLJ914,a marine bacterium isolated from the Okinawa Trough.</title>
        <authorList>
            <person name="Li J."/>
        </authorList>
    </citation>
    <scope>NUCLEOTIDE SEQUENCE [LARGE SCALE GENOMIC DNA]</scope>
</reference>
<dbReference type="Proteomes" id="UP001460270">
    <property type="component" value="Unassembled WGS sequence"/>
</dbReference>
<dbReference type="GO" id="GO:0009416">
    <property type="term" value="P:response to light stimulus"/>
    <property type="evidence" value="ECO:0007669"/>
    <property type="project" value="TreeGrafter"/>
</dbReference>
<evidence type="ECO:0000256" key="3">
    <source>
        <dbReference type="ARBA" id="ARBA00022553"/>
    </source>
</evidence>
<comment type="similarity">
    <text evidence="9">Belongs to the acetyltransferase family. AANAT subfamily.</text>
</comment>
<comment type="pathway">
    <text evidence="8">Aromatic compound metabolism; melatonin biosynthesis; melatonin from serotonin: step 1/2.</text>
</comment>
<dbReference type="AlphaFoldDB" id="A0AAW0Q3F0"/>
<dbReference type="EC" id="2.3.1.87" evidence="10"/>
<keyword evidence="4" id="KW-0808">Transferase</keyword>
<proteinExistence type="inferred from homology"/>
<dbReference type="FunFam" id="3.40.630.30:FF:000021">
    <property type="entry name" value="Serotonin N-acetyltransferase"/>
    <property type="match status" value="1"/>
</dbReference>
<dbReference type="PANTHER" id="PTHR10908">
    <property type="entry name" value="SEROTONIN N-ACETYLTRANSFERASE"/>
    <property type="match status" value="1"/>
</dbReference>
<dbReference type="GO" id="GO:0004059">
    <property type="term" value="F:aralkylamine N-acetyltransferase activity"/>
    <property type="evidence" value="ECO:0007669"/>
    <property type="project" value="UniProtKB-EC"/>
</dbReference>
<keyword evidence="6" id="KW-0012">Acyltransferase</keyword>
<sequence>MSVVSAQPFIKPMQSSPSVSPIQRRHTLPASEVRPLNTQDAISVFEIEREAFISVSGECPLHLDEVRHFLTLCPELSMGWFEEGRLVAFIIGSLWDQERLAMDALTLHKPRGSTVHIHVLAVHRTFRQQGKGPIIMWRYLQYLRCLPYVRRAVLMCEDFLVPFYLKSGFRSLGRCAITVANLTFTEMWYPISGHAYMRRNSEAIRFPQALSVHPPLSVPPALSEPLARAKRPVRGVTYDQPVRPVSHSVQPDLTRTCMFTTTQQDMARVHDEHDFTTVLRKYDTRRSSSSFKDVLVFMNINEILILILTCLKPQT</sequence>
<keyword evidence="2" id="KW-0963">Cytoplasm</keyword>